<keyword evidence="6 9" id="KW-1133">Transmembrane helix</keyword>
<comment type="subcellular location">
    <subcellularLocation>
        <location evidence="1">Membrane</location>
        <topology evidence="1">Single-pass membrane protein</topology>
    </subcellularLocation>
</comment>
<dbReference type="PANTHER" id="PTHR47168:SF1">
    <property type="entry name" value="OS02G0798600 PROTEIN"/>
    <property type="match status" value="1"/>
</dbReference>
<evidence type="ECO:0000256" key="7">
    <source>
        <dbReference type="ARBA" id="ARBA00023136"/>
    </source>
</evidence>
<keyword evidence="4 8" id="KW-0863">Zinc-finger</keyword>
<feature type="domain" description="RING-type" evidence="10">
    <location>
        <begin position="282"/>
        <end position="324"/>
    </location>
</feature>
<dbReference type="Gene3D" id="3.30.40.10">
    <property type="entry name" value="Zinc/RING finger domain, C3HC4 (zinc finger)"/>
    <property type="match status" value="1"/>
</dbReference>
<accession>A0A8X8Y5D8</accession>
<keyword evidence="3" id="KW-0479">Metal-binding</keyword>
<reference evidence="11" key="2">
    <citation type="submission" date="2020-08" db="EMBL/GenBank/DDBJ databases">
        <title>Plant Genome Project.</title>
        <authorList>
            <person name="Zhang R.-G."/>
        </authorList>
    </citation>
    <scope>NUCLEOTIDE SEQUENCE</scope>
    <source>
        <strain evidence="11">Huo1</strain>
        <tissue evidence="11">Leaf</tissue>
    </source>
</reference>
<keyword evidence="12" id="KW-1185">Reference proteome</keyword>
<evidence type="ECO:0000256" key="9">
    <source>
        <dbReference type="SAM" id="Phobius"/>
    </source>
</evidence>
<reference evidence="11" key="1">
    <citation type="submission" date="2018-01" db="EMBL/GenBank/DDBJ databases">
        <authorList>
            <person name="Mao J.F."/>
        </authorList>
    </citation>
    <scope>NUCLEOTIDE SEQUENCE</scope>
    <source>
        <strain evidence="11">Huo1</strain>
        <tissue evidence="11">Leaf</tissue>
    </source>
</reference>
<dbReference type="GO" id="GO:0008270">
    <property type="term" value="F:zinc ion binding"/>
    <property type="evidence" value="ECO:0007669"/>
    <property type="project" value="UniProtKB-KW"/>
</dbReference>
<dbReference type="FunFam" id="3.30.40.10:FF:000388">
    <property type="entry name" value="Putative RING zinc finger domain superfamily protein"/>
    <property type="match status" value="1"/>
</dbReference>
<feature type="transmembrane region" description="Helical" evidence="9">
    <location>
        <begin position="217"/>
        <end position="242"/>
    </location>
</feature>
<evidence type="ECO:0000256" key="1">
    <source>
        <dbReference type="ARBA" id="ARBA00004167"/>
    </source>
</evidence>
<dbReference type="PROSITE" id="PS50089">
    <property type="entry name" value="ZF_RING_2"/>
    <property type="match status" value="1"/>
</dbReference>
<keyword evidence="2 9" id="KW-0812">Transmembrane</keyword>
<evidence type="ECO:0000256" key="3">
    <source>
        <dbReference type="ARBA" id="ARBA00022723"/>
    </source>
</evidence>
<evidence type="ECO:0000256" key="2">
    <source>
        <dbReference type="ARBA" id="ARBA00022692"/>
    </source>
</evidence>
<dbReference type="InterPro" id="IPR051653">
    <property type="entry name" value="E3_ligase_sorting_rcpt"/>
</dbReference>
<evidence type="ECO:0000256" key="5">
    <source>
        <dbReference type="ARBA" id="ARBA00022833"/>
    </source>
</evidence>
<dbReference type="EMBL" id="PNBA02000005">
    <property type="protein sequence ID" value="KAG6423723.1"/>
    <property type="molecule type" value="Genomic_DNA"/>
</dbReference>
<evidence type="ECO:0000259" key="10">
    <source>
        <dbReference type="PROSITE" id="PS50089"/>
    </source>
</evidence>
<sequence length="336" mass="37060">MNKKQEHTKSTAQSLFYSSTTDYQMSKFFIFTLLLCFLTDPIFSIVQLSSISTSFPDTPARFSSYSRFSNFLVAIDFFILFQFESVTAAAGLNGSAICGGLWVAEPLDACSPLLDEVEDGRDENANIVLISDVSLRFIPLVVVFSFPTDPALQGQMHLSPFQAHSSFVPLGETVMGNHEGLWIYAVFVSNTAGETLRENARGVGGKCCIISLVDETAWTVLVISFISLLAVICLLVSICFTVNQWRNHQETRATAVDDNVVDTLPRITFGSVNLSAPIGETCTICLEDYKHGESLKILPCRHGFHLSCVDSWLTKCAAFCPVCKHDVRTRMTSSIK</sequence>
<organism evidence="11">
    <name type="scientific">Salvia splendens</name>
    <name type="common">Scarlet sage</name>
    <dbReference type="NCBI Taxonomy" id="180675"/>
    <lineage>
        <taxon>Eukaryota</taxon>
        <taxon>Viridiplantae</taxon>
        <taxon>Streptophyta</taxon>
        <taxon>Embryophyta</taxon>
        <taxon>Tracheophyta</taxon>
        <taxon>Spermatophyta</taxon>
        <taxon>Magnoliopsida</taxon>
        <taxon>eudicotyledons</taxon>
        <taxon>Gunneridae</taxon>
        <taxon>Pentapetalae</taxon>
        <taxon>asterids</taxon>
        <taxon>lamiids</taxon>
        <taxon>Lamiales</taxon>
        <taxon>Lamiaceae</taxon>
        <taxon>Nepetoideae</taxon>
        <taxon>Mentheae</taxon>
        <taxon>Salviinae</taxon>
        <taxon>Salvia</taxon>
        <taxon>Salvia subgen. Calosphace</taxon>
        <taxon>core Calosphace</taxon>
    </lineage>
</organism>
<evidence type="ECO:0000313" key="11">
    <source>
        <dbReference type="EMBL" id="KAG6423723.1"/>
    </source>
</evidence>
<dbReference type="AlphaFoldDB" id="A0A8X8Y5D8"/>
<dbReference type="PANTHER" id="PTHR47168">
    <property type="entry name" value="RING ZINC FINGER DOMAIN SUPERFAMILY PROTEIN-RELATED"/>
    <property type="match status" value="1"/>
</dbReference>
<dbReference type="GO" id="GO:0016020">
    <property type="term" value="C:membrane"/>
    <property type="evidence" value="ECO:0007669"/>
    <property type="project" value="UniProtKB-SubCell"/>
</dbReference>
<keyword evidence="7 9" id="KW-0472">Membrane</keyword>
<dbReference type="SMART" id="SM00184">
    <property type="entry name" value="RING"/>
    <property type="match status" value="1"/>
</dbReference>
<dbReference type="InterPro" id="IPR013083">
    <property type="entry name" value="Znf_RING/FYVE/PHD"/>
</dbReference>
<name>A0A8X8Y5D8_SALSN</name>
<proteinExistence type="predicted"/>
<keyword evidence="5" id="KW-0862">Zinc</keyword>
<dbReference type="InterPro" id="IPR001841">
    <property type="entry name" value="Znf_RING"/>
</dbReference>
<evidence type="ECO:0000256" key="4">
    <source>
        <dbReference type="ARBA" id="ARBA00022771"/>
    </source>
</evidence>
<evidence type="ECO:0000313" key="12">
    <source>
        <dbReference type="Proteomes" id="UP000298416"/>
    </source>
</evidence>
<evidence type="ECO:0000256" key="8">
    <source>
        <dbReference type="PROSITE-ProRule" id="PRU00175"/>
    </source>
</evidence>
<dbReference type="SUPFAM" id="SSF57850">
    <property type="entry name" value="RING/U-box"/>
    <property type="match status" value="1"/>
</dbReference>
<gene>
    <name evidence="11" type="ORF">SASPL_114126</name>
</gene>
<evidence type="ECO:0000256" key="6">
    <source>
        <dbReference type="ARBA" id="ARBA00022989"/>
    </source>
</evidence>
<dbReference type="Proteomes" id="UP000298416">
    <property type="component" value="Unassembled WGS sequence"/>
</dbReference>
<protein>
    <recommendedName>
        <fullName evidence="10">RING-type domain-containing protein</fullName>
    </recommendedName>
</protein>
<dbReference type="Pfam" id="PF13639">
    <property type="entry name" value="zf-RING_2"/>
    <property type="match status" value="1"/>
</dbReference>
<comment type="caution">
    <text evidence="11">The sequence shown here is derived from an EMBL/GenBank/DDBJ whole genome shotgun (WGS) entry which is preliminary data.</text>
</comment>